<feature type="compositionally biased region" description="Basic and acidic residues" evidence="1">
    <location>
        <begin position="174"/>
        <end position="185"/>
    </location>
</feature>
<reference evidence="3 4" key="1">
    <citation type="submission" date="2015-11" db="EMBL/GenBank/DDBJ databases">
        <title>Complete genome sequencing of a biphenyl-degrading bacterium, Pseudomonas putida KF715 (=NBRC110667).</title>
        <authorList>
            <person name="Suenaga H."/>
            <person name="Fujihara N."/>
            <person name="Watanabe T."/>
            <person name="Hirose J."/>
            <person name="Kimura N."/>
            <person name="Yamazoe A."/>
            <person name="Hosoyama A."/>
            <person name="Shimodaira J."/>
            <person name="Furukawa K."/>
        </authorList>
    </citation>
    <scope>NUCLEOTIDE SEQUENCE [LARGE SCALE GENOMIC DNA]</scope>
    <source>
        <strain evidence="3 4">KF715</strain>
    </source>
</reference>
<dbReference type="AlphaFoldDB" id="A0A1L7NK05"/>
<gene>
    <name evidence="3" type="ORF">KF715C_ch52120</name>
</gene>
<organism evidence="3 4">
    <name type="scientific">Pseudomonas putida</name>
    <name type="common">Arthrobacter siderocapsulatus</name>
    <dbReference type="NCBI Taxonomy" id="303"/>
    <lineage>
        <taxon>Bacteria</taxon>
        <taxon>Pseudomonadati</taxon>
        <taxon>Pseudomonadota</taxon>
        <taxon>Gammaproteobacteria</taxon>
        <taxon>Pseudomonadales</taxon>
        <taxon>Pseudomonadaceae</taxon>
        <taxon>Pseudomonas</taxon>
    </lineage>
</organism>
<keyword evidence="2" id="KW-0812">Transmembrane</keyword>
<dbReference type="Proteomes" id="UP000218731">
    <property type="component" value="Chromosome 1"/>
</dbReference>
<keyword evidence="2" id="KW-1133">Transmembrane helix</keyword>
<feature type="transmembrane region" description="Helical" evidence="2">
    <location>
        <begin position="195"/>
        <end position="216"/>
    </location>
</feature>
<keyword evidence="2" id="KW-0472">Membrane</keyword>
<sequence>MKSKAPNFEFDPGIRIFGSGEHLLVVFDSQSPHDVLRAPRTVRIPKGFQQLSLLVAGFDTAEDDGHQRLLKGSVSLAIEDATGALSNHELAALQLVFHAEADRKGALTHIDPALVAYTVRQALAQCLNEALNDYFQRDEAQRVGGQLQPAAFNASLPVAAPQLAGAAPQPSRKALREQAADDAARQARSRRRKTALAWVVPPLVVVAVMATMSHLASSPSPIENAVAQQMANDPESIKAQVELTKQTLQSMGLDPGQGGDLGCLAPQ</sequence>
<evidence type="ECO:0000313" key="4">
    <source>
        <dbReference type="Proteomes" id="UP000218731"/>
    </source>
</evidence>
<accession>A0A1L7NK05</accession>
<dbReference type="EMBL" id="AP015029">
    <property type="protein sequence ID" value="BAW25785.1"/>
    <property type="molecule type" value="Genomic_DNA"/>
</dbReference>
<dbReference type="RefSeq" id="WP_096426810.1">
    <property type="nucleotide sequence ID" value="NZ_AP015029.1"/>
</dbReference>
<evidence type="ECO:0000313" key="3">
    <source>
        <dbReference type="EMBL" id="BAW25785.1"/>
    </source>
</evidence>
<protein>
    <submittedName>
        <fullName evidence="3">Uncharacterized protein</fullName>
    </submittedName>
</protein>
<evidence type="ECO:0000256" key="1">
    <source>
        <dbReference type="SAM" id="MobiDB-lite"/>
    </source>
</evidence>
<feature type="region of interest" description="Disordered" evidence="1">
    <location>
        <begin position="162"/>
        <end position="187"/>
    </location>
</feature>
<name>A0A1L7NK05_PSEPU</name>
<evidence type="ECO:0000256" key="2">
    <source>
        <dbReference type="SAM" id="Phobius"/>
    </source>
</evidence>
<proteinExistence type="predicted"/>